<evidence type="ECO:0000313" key="2">
    <source>
        <dbReference type="EMBL" id="EUC60926.1"/>
    </source>
</evidence>
<name>X8JCB9_9AGAM</name>
<comment type="caution">
    <text evidence="2">The sequence shown here is derived from an EMBL/GenBank/DDBJ whole genome shotgun (WGS) entry which is preliminary data.</text>
</comment>
<dbReference type="EMBL" id="JATN01000319">
    <property type="protein sequence ID" value="EUC60926.1"/>
    <property type="molecule type" value="Genomic_DNA"/>
</dbReference>
<protein>
    <submittedName>
        <fullName evidence="2">Uncharacterized protein</fullName>
    </submittedName>
</protein>
<dbReference type="AlphaFoldDB" id="X8JCB9"/>
<feature type="non-terminal residue" evidence="2">
    <location>
        <position position="284"/>
    </location>
</feature>
<sequence length="284" mass="31090">MKTVPLKQRSLPAPKRCSSPAISSSCGSSSSGRSLPSNSEVHTSPGHYTPDSSPEPEPKQQLGTPSLSSLFDESTRITAANAAIGSSIYRHVDCVKEFKPPSELDFSATTEEQPLALANSDKNRPFINQLCKLAGLQNELAAILTHGDKTLEDKVRKSEMPFRRALEWMQEHQLKSHEQFTAAFDHFLSILNDNVAPFEYPSTPDFVSNPEEDGMVLPNNNKNKPFISQLHKLDGLRTWLEAIPTHGDPELAAKCQAVSAVVGEASTQAVGKQLQSLPISFPRM</sequence>
<feature type="compositionally biased region" description="Low complexity" evidence="1">
    <location>
        <begin position="16"/>
        <end position="39"/>
    </location>
</feature>
<dbReference type="Proteomes" id="UP000030108">
    <property type="component" value="Unassembled WGS sequence"/>
</dbReference>
<organism evidence="2 3">
    <name type="scientific">Rhizoctonia solani AG-3 Rhs1AP</name>
    <dbReference type="NCBI Taxonomy" id="1086054"/>
    <lineage>
        <taxon>Eukaryota</taxon>
        <taxon>Fungi</taxon>
        <taxon>Dikarya</taxon>
        <taxon>Basidiomycota</taxon>
        <taxon>Agaricomycotina</taxon>
        <taxon>Agaricomycetes</taxon>
        <taxon>Cantharellales</taxon>
        <taxon>Ceratobasidiaceae</taxon>
        <taxon>Rhizoctonia</taxon>
    </lineage>
</organism>
<reference evidence="3" key="1">
    <citation type="journal article" date="2014" name="Genome Announc.">
        <title>Draft genome sequence of the plant-pathogenic soil fungus Rhizoctonia solani anastomosis group 3 strain Rhs1AP.</title>
        <authorList>
            <person name="Cubeta M.A."/>
            <person name="Thomas E."/>
            <person name="Dean R.A."/>
            <person name="Jabaji S."/>
            <person name="Neate S.M."/>
            <person name="Tavantzis S."/>
            <person name="Toda T."/>
            <person name="Vilgalys R."/>
            <person name="Bharathan N."/>
            <person name="Fedorova-Abrams N."/>
            <person name="Pakala S.B."/>
            <person name="Pakala S.M."/>
            <person name="Zafar N."/>
            <person name="Joardar V."/>
            <person name="Losada L."/>
            <person name="Nierman W.C."/>
        </authorList>
    </citation>
    <scope>NUCLEOTIDE SEQUENCE [LARGE SCALE GENOMIC DNA]</scope>
    <source>
        <strain evidence="3">AG-3</strain>
    </source>
</reference>
<evidence type="ECO:0000313" key="3">
    <source>
        <dbReference type="Proteomes" id="UP000030108"/>
    </source>
</evidence>
<accession>X8JCB9</accession>
<proteinExistence type="predicted"/>
<gene>
    <name evidence="2" type="ORF">RSOL_377130</name>
</gene>
<evidence type="ECO:0000256" key="1">
    <source>
        <dbReference type="SAM" id="MobiDB-lite"/>
    </source>
</evidence>
<feature type="region of interest" description="Disordered" evidence="1">
    <location>
        <begin position="1"/>
        <end position="67"/>
    </location>
</feature>